<feature type="domain" description="PIPK" evidence="14">
    <location>
        <begin position="318"/>
        <end position="726"/>
    </location>
</feature>
<dbReference type="Proteomes" id="UP000033140">
    <property type="component" value="Unassembled WGS sequence"/>
</dbReference>
<evidence type="ECO:0000256" key="1">
    <source>
        <dbReference type="ARBA" id="ARBA00000444"/>
    </source>
</evidence>
<dbReference type="PANTHER" id="PTHR23086:SF8">
    <property type="entry name" value="PHOSPHATIDYLINOSITOL 5-PHOSPHATE 4-KINASE, ISOFORM A"/>
    <property type="match status" value="1"/>
</dbReference>
<dbReference type="Gene3D" id="3.30.800.10">
    <property type="entry name" value="Phosphatidylinositol Phosphate Kinase II Beta"/>
    <property type="match status" value="1"/>
</dbReference>
<dbReference type="SMART" id="SM00330">
    <property type="entry name" value="PIPKc"/>
    <property type="match status" value="1"/>
</dbReference>
<dbReference type="AlphaFoldDB" id="A0A0E9NED3"/>
<keyword evidence="13" id="KW-1133">Transmembrane helix</keyword>
<feature type="region of interest" description="Disordered" evidence="12">
    <location>
        <begin position="123"/>
        <end position="142"/>
    </location>
</feature>
<evidence type="ECO:0000256" key="4">
    <source>
        <dbReference type="ARBA" id="ARBA00022679"/>
    </source>
</evidence>
<keyword evidence="3" id="KW-0597">Phosphoprotein</keyword>
<evidence type="ECO:0000256" key="9">
    <source>
        <dbReference type="ARBA" id="ARBA00080374"/>
    </source>
</evidence>
<comment type="catalytic activity">
    <reaction evidence="1">
        <text>a 1,2-diacyl-sn-glycero-3-phospho-(1D-myo-inositol 4-phosphate) + ATP = a 1,2-diacyl-sn-glycero-3-phospho-(1D-myo-inositol-4,5-bisphosphate) + ADP + H(+)</text>
        <dbReference type="Rhea" id="RHEA:14425"/>
        <dbReference type="ChEBI" id="CHEBI:15378"/>
        <dbReference type="ChEBI" id="CHEBI:30616"/>
        <dbReference type="ChEBI" id="CHEBI:58178"/>
        <dbReference type="ChEBI" id="CHEBI:58456"/>
        <dbReference type="ChEBI" id="CHEBI:456216"/>
        <dbReference type="EC" id="2.7.1.68"/>
    </reaction>
</comment>
<keyword evidence="13" id="KW-0472">Membrane</keyword>
<evidence type="ECO:0000256" key="13">
    <source>
        <dbReference type="SAM" id="Phobius"/>
    </source>
</evidence>
<dbReference type="GO" id="GO:0005886">
    <property type="term" value="C:plasma membrane"/>
    <property type="evidence" value="ECO:0007669"/>
    <property type="project" value="TreeGrafter"/>
</dbReference>
<dbReference type="InterPro" id="IPR027484">
    <property type="entry name" value="PInositol-4-P-5-kinase_N"/>
</dbReference>
<evidence type="ECO:0000256" key="7">
    <source>
        <dbReference type="ARBA" id="ARBA00022840"/>
    </source>
</evidence>
<dbReference type="PANTHER" id="PTHR23086">
    <property type="entry name" value="PHOSPHATIDYLINOSITOL-4-PHOSPHATE 5-KINASE"/>
    <property type="match status" value="1"/>
</dbReference>
<feature type="transmembrane region" description="Helical" evidence="13">
    <location>
        <begin position="21"/>
        <end position="41"/>
    </location>
</feature>
<dbReference type="GO" id="GO:0016308">
    <property type="term" value="F:1-phosphatidylinositol-4-phosphate 5-kinase activity"/>
    <property type="evidence" value="ECO:0007669"/>
    <property type="project" value="UniProtKB-EC"/>
</dbReference>
<keyword evidence="13" id="KW-0812">Transmembrane</keyword>
<reference evidence="15 16" key="3">
    <citation type="journal article" date="2015" name="Genome Announc.">
        <title>Draft Genome Sequence of the Archiascomycetous Yeast Saitoella complicata.</title>
        <authorList>
            <person name="Yamauchi K."/>
            <person name="Kondo S."/>
            <person name="Hamamoto M."/>
            <person name="Takahashi Y."/>
            <person name="Ogura Y."/>
            <person name="Hayashi T."/>
            <person name="Nishida H."/>
        </authorList>
    </citation>
    <scope>NUCLEOTIDE SEQUENCE [LARGE SCALE GENOMIC DNA]</scope>
    <source>
        <strain evidence="15 16">NRRL Y-17804</strain>
    </source>
</reference>
<comment type="caution">
    <text evidence="15">The sequence shown here is derived from an EMBL/GenBank/DDBJ whole genome shotgun (WGS) entry which is preliminary data.</text>
</comment>
<evidence type="ECO:0000256" key="10">
    <source>
        <dbReference type="ARBA" id="ARBA00082306"/>
    </source>
</evidence>
<feature type="region of interest" description="Disordered" evidence="12">
    <location>
        <begin position="756"/>
        <end position="868"/>
    </location>
</feature>
<evidence type="ECO:0000256" key="2">
    <source>
        <dbReference type="ARBA" id="ARBA00012172"/>
    </source>
</evidence>
<feature type="region of interest" description="Disordered" evidence="12">
    <location>
        <begin position="191"/>
        <end position="224"/>
    </location>
</feature>
<keyword evidence="5 11" id="KW-0547">Nucleotide-binding</keyword>
<dbReference type="Pfam" id="PF01504">
    <property type="entry name" value="PIP5K"/>
    <property type="match status" value="1"/>
</dbReference>
<evidence type="ECO:0000256" key="8">
    <source>
        <dbReference type="ARBA" id="ARBA00078403"/>
    </source>
</evidence>
<evidence type="ECO:0000256" key="11">
    <source>
        <dbReference type="PROSITE-ProRule" id="PRU00781"/>
    </source>
</evidence>
<dbReference type="Gene3D" id="3.30.810.10">
    <property type="entry name" value="2-Layer Sandwich"/>
    <property type="match status" value="1"/>
</dbReference>
<protein>
    <recommendedName>
        <fullName evidence="2">1-phosphatidylinositol-4-phosphate 5-kinase</fullName>
        <ecNumber evidence="2">2.7.1.68</ecNumber>
    </recommendedName>
    <alternativeName>
        <fullName evidence="10">1-phosphatidylinositol 4-phosphate kinase</fullName>
    </alternativeName>
    <alternativeName>
        <fullName evidence="8">Diphosphoinositide kinase</fullName>
    </alternativeName>
    <alternativeName>
        <fullName evidence="9">PIP5K</fullName>
    </alternativeName>
</protein>
<sequence>MHAPNPPAHSPHDKTYRDRTVSFFYFSASSLAVVITGAPQVNSSCREYELRQFLQLSAFIYTGTEDIELHQEGKDVVVTDGVPKQPASLALNGAGNGGTVNGVTKPHLDIGKTPTIDATLSSTYEQSSNLPDGDPTPATSQSPLILPKFEALNLGAVVDGDATEPASATPTILSTSAPPATSNFLTVSSPTELASSLRRRSTSPAGVSALSSPHPRSGSFGSAHPIHVPPTVAEEGGIVPLSSPRVSTSPNLRRSSFALGSRRMTRSFSSQEMHLDEVPQDEGSARWSESIKVKRESKRRKKSYWDDDDRVLVGTRVAEGHENFVIAYNMLTGIRVGVSRCNAKVDRPLTDEDFEARHKFSFDITGNELTPSAKYDFKFKDYAPWVFRHLRQLFRLDPADYLVSLTGKYILSQLGSPGKSGSFFYFSRDYRFIIKTIHHSEHKFLRRILKDYYNHVKNNPDTLISQFYGLHRVKAPYGRKIHFVVMNNLFPPHRDIHQTFDLKGSTIGRDFREEDLAKNPRATLKDLNWIRRDMHLSLGPTKGELFLRQVKTDVDLLSRLNIMDYSLLIGIHDLTRGNKDHILDNSLSVFHPESPAVEQSTQLQRVPSSRADNAKAASALRKVVRKAGPVRIGKTVGEDGLPNSESSERKSFVFYADDGGCRATNESNEPGDVIYYLGIIDLLTKYDKIKKMEHFWKGLSNAKSQISAVPPPEYAQRFFKFISAIVKTPERLMRERRGLGDKQDPEEKRIMERAELEARREETRHHHKEKEEDKPERTLRAVQSPIPDEEQVLPVINPGGEERDGDSGRGDSGSGEDREAAMNEKATTVDGAATSGRDTGPLPVKRKVGVTKGDEGFEDQHAAVAAAH</sequence>
<gene>
    <name evidence="15" type="ORF">G7K_2348-t1</name>
</gene>
<evidence type="ECO:0000259" key="14">
    <source>
        <dbReference type="PROSITE" id="PS51455"/>
    </source>
</evidence>
<feature type="compositionally biased region" description="Polar residues" evidence="12">
    <location>
        <begin position="202"/>
        <end position="211"/>
    </location>
</feature>
<organism evidence="15 16">
    <name type="scientific">Saitoella complicata (strain BCRC 22490 / CBS 7301 / JCM 7358 / NBRC 10748 / NRRL Y-17804)</name>
    <dbReference type="NCBI Taxonomy" id="698492"/>
    <lineage>
        <taxon>Eukaryota</taxon>
        <taxon>Fungi</taxon>
        <taxon>Dikarya</taxon>
        <taxon>Ascomycota</taxon>
        <taxon>Taphrinomycotina</taxon>
        <taxon>Taphrinomycotina incertae sedis</taxon>
        <taxon>Saitoella</taxon>
    </lineage>
</organism>
<dbReference type="EMBL" id="BACD03000013">
    <property type="protein sequence ID" value="GAO48168.1"/>
    <property type="molecule type" value="Genomic_DNA"/>
</dbReference>
<dbReference type="STRING" id="698492.A0A0E9NED3"/>
<evidence type="ECO:0000256" key="12">
    <source>
        <dbReference type="SAM" id="MobiDB-lite"/>
    </source>
</evidence>
<keyword evidence="7 11" id="KW-0067">ATP-binding</keyword>
<feature type="compositionally biased region" description="Basic and acidic residues" evidence="12">
    <location>
        <begin position="756"/>
        <end position="779"/>
    </location>
</feature>
<proteinExistence type="predicted"/>
<reference evidence="15 16" key="1">
    <citation type="journal article" date="2011" name="J. Gen. Appl. Microbiol.">
        <title>Draft genome sequencing of the enigmatic yeast Saitoella complicata.</title>
        <authorList>
            <person name="Nishida H."/>
            <person name="Hamamoto M."/>
            <person name="Sugiyama J."/>
        </authorList>
    </citation>
    <scope>NUCLEOTIDE SEQUENCE [LARGE SCALE GENOMIC DNA]</scope>
    <source>
        <strain evidence="15 16">NRRL Y-17804</strain>
    </source>
</reference>
<dbReference type="SUPFAM" id="SSF56104">
    <property type="entry name" value="SAICAR synthase-like"/>
    <property type="match status" value="1"/>
</dbReference>
<evidence type="ECO:0000256" key="6">
    <source>
        <dbReference type="ARBA" id="ARBA00022777"/>
    </source>
</evidence>
<dbReference type="GO" id="GO:0005524">
    <property type="term" value="F:ATP binding"/>
    <property type="evidence" value="ECO:0007669"/>
    <property type="project" value="UniProtKB-UniRule"/>
</dbReference>
<dbReference type="PROSITE" id="PS51455">
    <property type="entry name" value="PIPK"/>
    <property type="match status" value="1"/>
</dbReference>
<dbReference type="GO" id="GO:0046854">
    <property type="term" value="P:phosphatidylinositol phosphate biosynthetic process"/>
    <property type="evidence" value="ECO:0007669"/>
    <property type="project" value="UniProtKB-ARBA"/>
</dbReference>
<dbReference type="InterPro" id="IPR023610">
    <property type="entry name" value="PInositol-4/5-P-5/4-kinase"/>
</dbReference>
<evidence type="ECO:0000256" key="5">
    <source>
        <dbReference type="ARBA" id="ARBA00022741"/>
    </source>
</evidence>
<keyword evidence="16" id="KW-1185">Reference proteome</keyword>
<accession>A0A0E9NED3</accession>
<dbReference type="CDD" id="cd17303">
    <property type="entry name" value="PIPKc_PIP5K_yeast_like"/>
    <property type="match status" value="1"/>
</dbReference>
<feature type="compositionally biased region" description="Basic and acidic residues" evidence="12">
    <location>
        <begin position="852"/>
        <end position="861"/>
    </location>
</feature>
<feature type="compositionally biased region" description="Basic and acidic residues" evidence="12">
    <location>
        <begin position="800"/>
        <end position="822"/>
    </location>
</feature>
<keyword evidence="4 11" id="KW-0808">Transferase</keyword>
<dbReference type="EC" id="2.7.1.68" evidence="2"/>
<dbReference type="InterPro" id="IPR002498">
    <property type="entry name" value="PInositol-4-P-4/5-kinase_core"/>
</dbReference>
<name>A0A0E9NED3_SAICN</name>
<reference evidence="15 16" key="2">
    <citation type="journal article" date="2014" name="J. Gen. Appl. Microbiol.">
        <title>The early diverging ascomycetous budding yeast Saitoella complicata has three histone deacetylases belonging to the Clr6, Hos2, and Rpd3 lineages.</title>
        <authorList>
            <person name="Nishida H."/>
            <person name="Matsumoto T."/>
            <person name="Kondo S."/>
            <person name="Hamamoto M."/>
            <person name="Yoshikawa H."/>
        </authorList>
    </citation>
    <scope>NUCLEOTIDE SEQUENCE [LARGE SCALE GENOMIC DNA]</scope>
    <source>
        <strain evidence="15 16">NRRL Y-17804</strain>
    </source>
</reference>
<evidence type="ECO:0000313" key="15">
    <source>
        <dbReference type="EMBL" id="GAO48168.1"/>
    </source>
</evidence>
<evidence type="ECO:0000256" key="3">
    <source>
        <dbReference type="ARBA" id="ARBA00022553"/>
    </source>
</evidence>
<dbReference type="FunFam" id="3.30.800.10:FF:000009">
    <property type="entry name" value="Phosphatidylinositol 4-phosphate 5-kinase its3"/>
    <property type="match status" value="1"/>
</dbReference>
<evidence type="ECO:0000313" key="16">
    <source>
        <dbReference type="Proteomes" id="UP000033140"/>
    </source>
</evidence>
<keyword evidence="6 11" id="KW-0418">Kinase</keyword>
<dbReference type="InterPro" id="IPR027483">
    <property type="entry name" value="PInositol-4-P-4/5-kinase_C_sf"/>
</dbReference>